<dbReference type="PROSITE" id="PS00758">
    <property type="entry name" value="ARGE_DAPE_CPG2_1"/>
    <property type="match status" value="1"/>
</dbReference>
<proteinExistence type="predicted"/>
<name>K6VIF8_9MICO</name>
<reference evidence="7 8" key="1">
    <citation type="submission" date="2012-08" db="EMBL/GenBank/DDBJ databases">
        <title>Whole genome shotgun sequence of Kineosphaera limosa NBRC 100340.</title>
        <authorList>
            <person name="Yoshida I."/>
            <person name="Isaki S."/>
            <person name="Hosoyama A."/>
            <person name="Tsuchikane K."/>
            <person name="Katsumata H."/>
            <person name="Ando Y."/>
            <person name="Ohji S."/>
            <person name="Hamada M."/>
            <person name="Tamura T."/>
            <person name="Yamazoe A."/>
            <person name="Yamazaki S."/>
            <person name="Fujita N."/>
        </authorList>
    </citation>
    <scope>NUCLEOTIDE SEQUENCE [LARGE SCALE GENOMIC DNA]</scope>
    <source>
        <strain evidence="7 8">NBRC 100340</strain>
    </source>
</reference>
<dbReference type="GO" id="GO:0006526">
    <property type="term" value="P:L-arginine biosynthetic process"/>
    <property type="evidence" value="ECO:0007669"/>
    <property type="project" value="TreeGrafter"/>
</dbReference>
<dbReference type="InterPro" id="IPR002933">
    <property type="entry name" value="Peptidase_M20"/>
</dbReference>
<dbReference type="RefSeq" id="WP_006592550.1">
    <property type="nucleotide sequence ID" value="NZ_BAHD01000030.1"/>
</dbReference>
<dbReference type="GO" id="GO:0008777">
    <property type="term" value="F:acetylornithine deacetylase activity"/>
    <property type="evidence" value="ECO:0007669"/>
    <property type="project" value="TreeGrafter"/>
</dbReference>
<dbReference type="PANTHER" id="PTHR43808:SF31">
    <property type="entry name" value="N-ACETYL-L-CITRULLINE DEACETYLASE"/>
    <property type="match status" value="1"/>
</dbReference>
<dbReference type="STRING" id="1184609.KILIM_030_00610"/>
<dbReference type="GO" id="GO:0009014">
    <property type="term" value="F:succinyl-diaminopimelate desuccinylase activity"/>
    <property type="evidence" value="ECO:0007669"/>
    <property type="project" value="UniProtKB-UniRule"/>
</dbReference>
<dbReference type="InterPro" id="IPR036264">
    <property type="entry name" value="Bact_exopeptidase_dim_dom"/>
</dbReference>
<dbReference type="InterPro" id="IPR011650">
    <property type="entry name" value="Peptidase_M20_dimer"/>
</dbReference>
<dbReference type="EC" id="3.5.1.18" evidence="5"/>
<dbReference type="Pfam" id="PF07687">
    <property type="entry name" value="M20_dimer"/>
    <property type="match status" value="1"/>
</dbReference>
<dbReference type="NCBIfam" id="TIGR01900">
    <property type="entry name" value="dapE-gram_pos"/>
    <property type="match status" value="1"/>
</dbReference>
<dbReference type="InterPro" id="IPR001261">
    <property type="entry name" value="ArgE/DapE_CS"/>
</dbReference>
<evidence type="ECO:0000313" key="8">
    <source>
        <dbReference type="Proteomes" id="UP000008366"/>
    </source>
</evidence>
<dbReference type="OrthoDB" id="7055905at2"/>
<keyword evidence="3" id="KW-0378">Hydrolase</keyword>
<dbReference type="PANTHER" id="PTHR43808">
    <property type="entry name" value="ACETYLORNITHINE DEACETYLASE"/>
    <property type="match status" value="1"/>
</dbReference>
<dbReference type="EMBL" id="BAHD01000030">
    <property type="protein sequence ID" value="GAB96018.1"/>
    <property type="molecule type" value="Genomic_DNA"/>
</dbReference>
<dbReference type="Proteomes" id="UP000008366">
    <property type="component" value="Unassembled WGS sequence"/>
</dbReference>
<evidence type="ECO:0000256" key="2">
    <source>
        <dbReference type="ARBA" id="ARBA00022723"/>
    </source>
</evidence>
<dbReference type="SUPFAM" id="SSF53187">
    <property type="entry name" value="Zn-dependent exopeptidases"/>
    <property type="match status" value="1"/>
</dbReference>
<evidence type="ECO:0000256" key="5">
    <source>
        <dbReference type="NCBIfam" id="TIGR01900"/>
    </source>
</evidence>
<accession>K6VIF8</accession>
<comment type="caution">
    <text evidence="7">The sequence shown here is derived from an EMBL/GenBank/DDBJ whole genome shotgun (WGS) entry which is preliminary data.</text>
</comment>
<dbReference type="eggNOG" id="COG0624">
    <property type="taxonomic scope" value="Bacteria"/>
</dbReference>
<sequence>MPDSTPDSTPASTPPLTPPLDLAADIVTLTAAICDIASVSGDEATLADAVEAALRTGTALQVERHGNVVVARTDLGRAERVLLAGHLDTVPLTDPPNLPTRLDGDQLWGRGTVDMKGGVAVQLRLAATVAQPRRDVTYVFYDNEEVESSKNGLGHLARSHPHLLAADFAVLLEPTNAQVEGGCKGTLRVEVEVPGKAAHSGRPWAGDNAVHKTGALLTKLAEHQARVVDVDGLTYHEGLSAVGIRGGTAGNVIPDRCVLTVNYRFAPDRSEQEALAFVRDFFAGYPVTVTDSAPGARPGLDRQAARDFIRDLDVPVTAKEGWTDVARFAQFGVPAVNFGPGDPMLAHKEDERVPITQLRDAEAALLRWLG</sequence>
<dbReference type="Pfam" id="PF01546">
    <property type="entry name" value="Peptidase_M20"/>
    <property type="match status" value="1"/>
</dbReference>
<dbReference type="InterPro" id="IPR050072">
    <property type="entry name" value="Peptidase_M20A"/>
</dbReference>
<dbReference type="GO" id="GO:0009089">
    <property type="term" value="P:lysine biosynthetic process via diaminopimelate"/>
    <property type="evidence" value="ECO:0007669"/>
    <property type="project" value="UniProtKB-UniRule"/>
</dbReference>
<evidence type="ECO:0000256" key="3">
    <source>
        <dbReference type="ARBA" id="ARBA00022801"/>
    </source>
</evidence>
<protein>
    <recommendedName>
        <fullName evidence="5">Succinyl-diaminopimelate desuccinylase</fullName>
        <ecNumber evidence="5">3.5.1.18</ecNumber>
    </recommendedName>
</protein>
<comment type="cofactor">
    <cofactor evidence="1">
        <name>Zn(2+)</name>
        <dbReference type="ChEBI" id="CHEBI:29105"/>
    </cofactor>
</comment>
<evidence type="ECO:0000256" key="1">
    <source>
        <dbReference type="ARBA" id="ARBA00001947"/>
    </source>
</evidence>
<dbReference type="GO" id="GO:0046872">
    <property type="term" value="F:metal ion binding"/>
    <property type="evidence" value="ECO:0007669"/>
    <property type="project" value="UniProtKB-KW"/>
</dbReference>
<dbReference type="AlphaFoldDB" id="K6VIF8"/>
<organism evidence="7 8">
    <name type="scientific">Kineosphaera limosa NBRC 100340</name>
    <dbReference type="NCBI Taxonomy" id="1184609"/>
    <lineage>
        <taxon>Bacteria</taxon>
        <taxon>Bacillati</taxon>
        <taxon>Actinomycetota</taxon>
        <taxon>Actinomycetes</taxon>
        <taxon>Micrococcales</taxon>
        <taxon>Dermatophilaceae</taxon>
        <taxon>Kineosphaera</taxon>
    </lineage>
</organism>
<feature type="domain" description="Peptidase M20 dimerisation" evidence="6">
    <location>
        <begin position="184"/>
        <end position="280"/>
    </location>
</feature>
<dbReference type="SUPFAM" id="SSF55031">
    <property type="entry name" value="Bacterial exopeptidase dimerisation domain"/>
    <property type="match status" value="1"/>
</dbReference>
<evidence type="ECO:0000256" key="4">
    <source>
        <dbReference type="ARBA" id="ARBA00022833"/>
    </source>
</evidence>
<dbReference type="Gene3D" id="3.30.70.360">
    <property type="match status" value="1"/>
</dbReference>
<keyword evidence="4" id="KW-0862">Zinc</keyword>
<keyword evidence="2" id="KW-0479">Metal-binding</keyword>
<dbReference type="InterPro" id="IPR010174">
    <property type="entry name" value="Succinyl-DAP_deSuclase_DapE"/>
</dbReference>
<evidence type="ECO:0000313" key="7">
    <source>
        <dbReference type="EMBL" id="GAB96018.1"/>
    </source>
</evidence>
<keyword evidence="8" id="KW-1185">Reference proteome</keyword>
<evidence type="ECO:0000259" key="6">
    <source>
        <dbReference type="Pfam" id="PF07687"/>
    </source>
</evidence>
<dbReference type="Gene3D" id="3.40.630.10">
    <property type="entry name" value="Zn peptidases"/>
    <property type="match status" value="1"/>
</dbReference>
<gene>
    <name evidence="7" type="primary">dapE</name>
    <name evidence="7" type="ORF">KILIM_030_00610</name>
</gene>